<dbReference type="GO" id="GO:0032045">
    <property type="term" value="C:guanyl-nucleotide exchange factor complex"/>
    <property type="evidence" value="ECO:0007669"/>
    <property type="project" value="TreeGrafter"/>
</dbReference>
<evidence type="ECO:0000256" key="4">
    <source>
        <dbReference type="ARBA" id="ARBA00023006"/>
    </source>
</evidence>
<name>A0A9W8E9C3_9FUNG</name>
<dbReference type="GO" id="GO:0005085">
    <property type="term" value="F:guanyl-nucleotide exchange factor activity"/>
    <property type="evidence" value="ECO:0007669"/>
    <property type="project" value="UniProtKB-KW"/>
</dbReference>
<organism evidence="8 9">
    <name type="scientific">Dispira parvispora</name>
    <dbReference type="NCBI Taxonomy" id="1520584"/>
    <lineage>
        <taxon>Eukaryota</taxon>
        <taxon>Fungi</taxon>
        <taxon>Fungi incertae sedis</taxon>
        <taxon>Zoopagomycota</taxon>
        <taxon>Kickxellomycotina</taxon>
        <taxon>Dimargaritomycetes</taxon>
        <taxon>Dimargaritales</taxon>
        <taxon>Dimargaritaceae</taxon>
        <taxon>Dispira</taxon>
    </lineage>
</organism>
<comment type="subcellular location">
    <subcellularLocation>
        <location evidence="1">Cytoplasm</location>
    </subcellularLocation>
</comment>
<keyword evidence="3" id="KW-0344">Guanine-nucleotide releasing factor</keyword>
<comment type="caution">
    <text evidence="8">The sequence shown here is derived from an EMBL/GenBank/DDBJ whole genome shotgun (WGS) entry which is preliminary data.</text>
</comment>
<dbReference type="EMBL" id="JANBPY010000075">
    <property type="protein sequence ID" value="KAJ1969279.1"/>
    <property type="molecule type" value="Genomic_DNA"/>
</dbReference>
<keyword evidence="9" id="KW-1185">Reference proteome</keyword>
<dbReference type="AlphaFoldDB" id="A0A9W8E9C3"/>
<feature type="region of interest" description="Disordered" evidence="6">
    <location>
        <begin position="699"/>
        <end position="727"/>
    </location>
</feature>
<dbReference type="InterPro" id="IPR037521">
    <property type="entry name" value="FLCN/SMCR8_DENN"/>
</dbReference>
<dbReference type="PANTHER" id="PTHR31334:SF1">
    <property type="entry name" value="GUANINE NUCLEOTIDE EXCHANGE PROTEIN SMCR8"/>
    <property type="match status" value="1"/>
</dbReference>
<evidence type="ECO:0000256" key="2">
    <source>
        <dbReference type="ARBA" id="ARBA00022490"/>
    </source>
</evidence>
<evidence type="ECO:0000313" key="8">
    <source>
        <dbReference type="EMBL" id="KAJ1969279.1"/>
    </source>
</evidence>
<sequence>MPSDQPQKPDLSLGLKSTKPPSPVVTQESVSSVMVSPFTLPAPATDSPQDYFGPFTIHTVEPIHPSAQELKSASGEKLDPVASVVAAPQDCAFPDQPQYLWPHRYQLSTPSSLTTEPASSTSVSAPPRGYRDGILLAEFEEQTGPTPLATWITTITGGTAHVLHGDPWRSTSSSVLPKDDFARRCAQCLENVSTSKPNDRSVSHGISLTDLQHSIFTRANAHELSLRTLSADYLGSEIPGNDQASFQVPLDNQLLIYDAAAGAYGFVHHFTLIDTKARGFVRPFFVAYLSESFPKMMLIFEQLMHKLTLIVKNLKLANYQAVLEHTRALVSDHDNYLGVSHEYNQFSTSFTGRLGPSPDELKDLERAVARAQNLLVDEVGDATVMDSLIAPEGYGCAHALEALAASPIFASVGEVCDCASYPQALASMLYACSAILEEYQHSYPNLYPLYRPLTESYRPSSALPTSACSRQQSGPTTPAVLEGDARAADFLHHMSHPGAWVVDETYRPGLSLASTPDSRRRSFATPILPQLLQVPSLSAPPTNSLVSLLRNLTASSRRSLLFALLSGWPVSVCGRDASVVRYTCQSFALLLPSSQPIQLIPIFALDNDSVSAQVATLSLSGLVALTEAPRLDDFTTCVLDLDHVELQRGPPYLSCQRIENLCQVLEQVHDDTDLRAVFNTLISGYSLQAETVRQLVTSTSTVPNAPDNTPVTATAPGTPPEPQNTGRVVKSDISLADHTTHTENSFPQSTVPKSATEETEFLNDAKESTSGQALGVTVDSLTPRRHSAFAEGAGKPRAVDSLLQKLKLEGQPRFLASPPDDPHPPTELIHILKDLGLPEGDQVIVTHLLQLMPGSSAEQGQ</sequence>
<accession>A0A9W8E9C3</accession>
<dbReference type="PANTHER" id="PTHR31334">
    <property type="entry name" value="SMITH-MAGENIS SYNDROME REGION GENE 8 PROTEIN"/>
    <property type="match status" value="1"/>
</dbReference>
<evidence type="ECO:0000256" key="6">
    <source>
        <dbReference type="SAM" id="MobiDB-lite"/>
    </source>
</evidence>
<reference evidence="8" key="1">
    <citation type="submission" date="2022-07" db="EMBL/GenBank/DDBJ databases">
        <title>Phylogenomic reconstructions and comparative analyses of Kickxellomycotina fungi.</title>
        <authorList>
            <person name="Reynolds N.K."/>
            <person name="Stajich J.E."/>
            <person name="Barry K."/>
            <person name="Grigoriev I.V."/>
            <person name="Crous P."/>
            <person name="Smith M.E."/>
        </authorList>
    </citation>
    <scope>NUCLEOTIDE SEQUENCE</scope>
    <source>
        <strain evidence="8">RSA 1196</strain>
    </source>
</reference>
<dbReference type="GO" id="GO:0006914">
    <property type="term" value="P:autophagy"/>
    <property type="evidence" value="ECO:0007669"/>
    <property type="project" value="UniProtKB-KW"/>
</dbReference>
<evidence type="ECO:0000259" key="7">
    <source>
        <dbReference type="PROSITE" id="PS51834"/>
    </source>
</evidence>
<dbReference type="OrthoDB" id="2289278at2759"/>
<evidence type="ECO:0000256" key="5">
    <source>
        <dbReference type="ARBA" id="ARBA00038137"/>
    </source>
</evidence>
<keyword evidence="2" id="KW-0963">Cytoplasm</keyword>
<gene>
    <name evidence="8" type="primary">SMCR8</name>
    <name evidence="8" type="ORF">IWQ62_000717</name>
</gene>
<proteinExistence type="inferred from homology"/>
<keyword evidence="4" id="KW-0072">Autophagy</keyword>
<comment type="similarity">
    <text evidence="5">Belongs to the SMCR8 family.</text>
</comment>
<evidence type="ECO:0000256" key="3">
    <source>
        <dbReference type="ARBA" id="ARBA00022658"/>
    </source>
</evidence>
<evidence type="ECO:0000256" key="1">
    <source>
        <dbReference type="ARBA" id="ARBA00004496"/>
    </source>
</evidence>
<evidence type="ECO:0000313" key="9">
    <source>
        <dbReference type="Proteomes" id="UP001150925"/>
    </source>
</evidence>
<dbReference type="GO" id="GO:0005737">
    <property type="term" value="C:cytoplasm"/>
    <property type="evidence" value="ECO:0007669"/>
    <property type="project" value="UniProtKB-SubCell"/>
</dbReference>
<feature type="region of interest" description="Disordered" evidence="6">
    <location>
        <begin position="1"/>
        <end position="28"/>
    </location>
</feature>
<dbReference type="Proteomes" id="UP001150925">
    <property type="component" value="Unassembled WGS sequence"/>
</dbReference>
<protein>
    <submittedName>
        <fullName evidence="8">Guanine nucleotide exchange protein smcr8</fullName>
    </submittedName>
</protein>
<dbReference type="PROSITE" id="PS51834">
    <property type="entry name" value="DENN_FLCN_SMCR8"/>
    <property type="match status" value="1"/>
</dbReference>
<feature type="domain" description="UDENN FLCN/SMCR8-type" evidence="7">
    <location>
        <begin position="183"/>
        <end position="737"/>
    </location>
</feature>